<feature type="transmembrane region" description="Helical" evidence="7">
    <location>
        <begin position="195"/>
        <end position="215"/>
    </location>
</feature>
<evidence type="ECO:0000313" key="10">
    <source>
        <dbReference type="Proteomes" id="UP000229681"/>
    </source>
</evidence>
<dbReference type="InterPro" id="IPR000620">
    <property type="entry name" value="EamA_dom"/>
</dbReference>
<name>A0A2M8PDS6_9CHLR</name>
<feature type="domain" description="EamA" evidence="8">
    <location>
        <begin position="165"/>
        <end position="317"/>
    </location>
</feature>
<reference evidence="9 10" key="1">
    <citation type="submission" date="2017-11" db="EMBL/GenBank/DDBJ databases">
        <title>Evolution of Phototrophy in the Chloroflexi Phylum Driven by Horizontal Gene Transfer.</title>
        <authorList>
            <person name="Ward L.M."/>
            <person name="Hemp J."/>
            <person name="Shih P.M."/>
            <person name="Mcglynn S.E."/>
            <person name="Fischer W."/>
        </authorList>
    </citation>
    <scope>NUCLEOTIDE SEQUENCE [LARGE SCALE GENOMIC DNA]</scope>
    <source>
        <strain evidence="9">JP3_13</strain>
    </source>
</reference>
<proteinExistence type="inferred from homology"/>
<feature type="transmembrane region" description="Helical" evidence="7">
    <location>
        <begin position="86"/>
        <end position="106"/>
    </location>
</feature>
<organism evidence="9 10">
    <name type="scientific">Candidatus Thermofonsia Clade 1 bacterium</name>
    <dbReference type="NCBI Taxonomy" id="2364210"/>
    <lineage>
        <taxon>Bacteria</taxon>
        <taxon>Bacillati</taxon>
        <taxon>Chloroflexota</taxon>
        <taxon>Candidatus Thermofontia</taxon>
        <taxon>Candidatus Thermofonsia Clade 1</taxon>
    </lineage>
</organism>
<feature type="transmembrane region" description="Helical" evidence="7">
    <location>
        <begin position="48"/>
        <end position="74"/>
    </location>
</feature>
<dbReference type="SUPFAM" id="SSF103481">
    <property type="entry name" value="Multidrug resistance efflux transporter EmrE"/>
    <property type="match status" value="2"/>
</dbReference>
<evidence type="ECO:0000256" key="6">
    <source>
        <dbReference type="ARBA" id="ARBA00023136"/>
    </source>
</evidence>
<feature type="transmembrane region" description="Helical" evidence="7">
    <location>
        <begin position="275"/>
        <end position="294"/>
    </location>
</feature>
<dbReference type="PANTHER" id="PTHR42920">
    <property type="entry name" value="OS03G0707200 PROTEIN-RELATED"/>
    <property type="match status" value="1"/>
</dbReference>
<evidence type="ECO:0000256" key="4">
    <source>
        <dbReference type="ARBA" id="ARBA00022692"/>
    </source>
</evidence>
<feature type="transmembrane region" description="Helical" evidence="7">
    <location>
        <begin position="21"/>
        <end position="42"/>
    </location>
</feature>
<comment type="similarity">
    <text evidence="2">Belongs to the EamA transporter family.</text>
</comment>
<comment type="subcellular location">
    <subcellularLocation>
        <location evidence="1">Cell membrane</location>
        <topology evidence="1">Multi-pass membrane protein</topology>
    </subcellularLocation>
</comment>
<keyword evidence="5 7" id="KW-1133">Transmembrane helix</keyword>
<feature type="domain" description="EamA" evidence="8">
    <location>
        <begin position="24"/>
        <end position="156"/>
    </location>
</feature>
<keyword evidence="6 7" id="KW-0472">Membrane</keyword>
<feature type="transmembrane region" description="Helical" evidence="7">
    <location>
        <begin position="244"/>
        <end position="266"/>
    </location>
</feature>
<feature type="transmembrane region" description="Helical" evidence="7">
    <location>
        <begin position="141"/>
        <end position="158"/>
    </location>
</feature>
<feature type="transmembrane region" description="Helical" evidence="7">
    <location>
        <begin position="112"/>
        <end position="134"/>
    </location>
</feature>
<keyword evidence="3" id="KW-1003">Cell membrane</keyword>
<evidence type="ECO:0000256" key="5">
    <source>
        <dbReference type="ARBA" id="ARBA00022989"/>
    </source>
</evidence>
<evidence type="ECO:0000256" key="1">
    <source>
        <dbReference type="ARBA" id="ARBA00004651"/>
    </source>
</evidence>
<dbReference type="AlphaFoldDB" id="A0A2M8PDS6"/>
<evidence type="ECO:0000256" key="3">
    <source>
        <dbReference type="ARBA" id="ARBA00022475"/>
    </source>
</evidence>
<evidence type="ECO:0000256" key="2">
    <source>
        <dbReference type="ARBA" id="ARBA00007362"/>
    </source>
</evidence>
<keyword evidence="4 7" id="KW-0812">Transmembrane</keyword>
<dbReference type="PANTHER" id="PTHR42920:SF5">
    <property type="entry name" value="EAMA DOMAIN-CONTAINING PROTEIN"/>
    <property type="match status" value="1"/>
</dbReference>
<dbReference type="Gene3D" id="1.10.3730.20">
    <property type="match status" value="1"/>
</dbReference>
<evidence type="ECO:0000256" key="7">
    <source>
        <dbReference type="SAM" id="Phobius"/>
    </source>
</evidence>
<gene>
    <name evidence="9" type="ORF">CUN49_09300</name>
</gene>
<evidence type="ECO:0000313" key="9">
    <source>
        <dbReference type="EMBL" id="PJF35688.1"/>
    </source>
</evidence>
<dbReference type="EMBL" id="PGTM01000121">
    <property type="protein sequence ID" value="PJF35688.1"/>
    <property type="molecule type" value="Genomic_DNA"/>
</dbReference>
<sequence length="339" mass="36209">MTTKSLRTTLLMRLRQRRRERWLADSALLSVAAIWGSTFFMIKEATQGFPVLAFLTLRFAIAAVALVPLTARAVQRRGAMPTRREWAWGIGAGLLFTAGYVFQTFALRTVDAGRAGFITGLYVIFVPFLGLLFLRQPIERRVLLGGTLAFFGMALLGYAPGGTLLGDILAILCALAYAAHILAIGQMPRTADWRFLALAQALTVAVVCGALLPIMAAVRQCSAELCAVLAPFADPLPTDLPLKVLLVAAFTGLFATAFGLVVQVWAQRILPPSDAALIFALEAPFAVLFGVLFLNEVLTLVGLAGCLLIFSSTLVVTLGAQQAIAADQSLEAVPSEAAD</sequence>
<evidence type="ECO:0000259" key="8">
    <source>
        <dbReference type="Pfam" id="PF00892"/>
    </source>
</evidence>
<protein>
    <recommendedName>
        <fullName evidence="8">EamA domain-containing protein</fullName>
    </recommendedName>
</protein>
<feature type="transmembrane region" description="Helical" evidence="7">
    <location>
        <begin position="164"/>
        <end position="183"/>
    </location>
</feature>
<accession>A0A2M8PDS6</accession>
<dbReference type="Proteomes" id="UP000229681">
    <property type="component" value="Unassembled WGS sequence"/>
</dbReference>
<comment type="caution">
    <text evidence="9">The sequence shown here is derived from an EMBL/GenBank/DDBJ whole genome shotgun (WGS) entry which is preliminary data.</text>
</comment>
<feature type="transmembrane region" description="Helical" evidence="7">
    <location>
        <begin position="300"/>
        <end position="320"/>
    </location>
</feature>
<dbReference type="InterPro" id="IPR051258">
    <property type="entry name" value="Diverse_Substrate_Transporter"/>
</dbReference>
<dbReference type="Pfam" id="PF00892">
    <property type="entry name" value="EamA"/>
    <property type="match status" value="2"/>
</dbReference>
<dbReference type="GO" id="GO:0005886">
    <property type="term" value="C:plasma membrane"/>
    <property type="evidence" value="ECO:0007669"/>
    <property type="project" value="UniProtKB-SubCell"/>
</dbReference>
<dbReference type="InterPro" id="IPR037185">
    <property type="entry name" value="EmrE-like"/>
</dbReference>